<dbReference type="AlphaFoldDB" id="A0A9N9BU12"/>
<dbReference type="SUPFAM" id="SSF46785">
    <property type="entry name" value="Winged helix' DNA-binding domain"/>
    <property type="match status" value="1"/>
</dbReference>
<reference evidence="13" key="1">
    <citation type="submission" date="2021-06" db="EMBL/GenBank/DDBJ databases">
        <authorList>
            <person name="Kallberg Y."/>
            <person name="Tangrot J."/>
            <person name="Rosling A."/>
        </authorList>
    </citation>
    <scope>NUCLEOTIDE SEQUENCE</scope>
    <source>
        <strain evidence="13">AZ414A</strain>
    </source>
</reference>
<evidence type="ECO:0000256" key="3">
    <source>
        <dbReference type="ARBA" id="ARBA00011206"/>
    </source>
</evidence>
<name>A0A9N9BU12_9GLOM</name>
<dbReference type="PANTHER" id="PTHR12949:SF0">
    <property type="entry name" value="DNA-DIRECTED RNA POLYMERASE III SUBUNIT RPC3"/>
    <property type="match status" value="1"/>
</dbReference>
<dbReference type="InterPro" id="IPR008806">
    <property type="entry name" value="RNA_pol_III_Rpc82_C"/>
</dbReference>
<comment type="subunit">
    <text evidence="3 9">Component of the RNA polymerase III (Pol III) complex consisting of 17 subunits.</text>
</comment>
<evidence type="ECO:0000256" key="5">
    <source>
        <dbReference type="ARBA" id="ARBA00022478"/>
    </source>
</evidence>
<keyword evidence="7 9" id="KW-0539">Nucleus</keyword>
<comment type="subcellular location">
    <subcellularLocation>
        <location evidence="1 9">Nucleus</location>
    </subcellularLocation>
</comment>
<dbReference type="Gene3D" id="1.10.10.10">
    <property type="entry name" value="Winged helix-like DNA-binding domain superfamily/Winged helix DNA-binding domain"/>
    <property type="match status" value="3"/>
</dbReference>
<gene>
    <name evidence="13" type="ORF">DEBURN_LOCUS8573</name>
</gene>
<evidence type="ECO:0000259" key="11">
    <source>
        <dbReference type="Pfam" id="PF08221"/>
    </source>
</evidence>
<evidence type="ECO:0000259" key="12">
    <source>
        <dbReference type="Pfam" id="PF22536"/>
    </source>
</evidence>
<feature type="domain" description="DNA-directed RNA polymerase III subunit RPC3 winged-helix" evidence="12">
    <location>
        <begin position="337"/>
        <end position="412"/>
    </location>
</feature>
<keyword evidence="5 9" id="KW-0240">DNA-directed RNA polymerase</keyword>
<organism evidence="13 14">
    <name type="scientific">Diversispora eburnea</name>
    <dbReference type="NCBI Taxonomy" id="1213867"/>
    <lineage>
        <taxon>Eukaryota</taxon>
        <taxon>Fungi</taxon>
        <taxon>Fungi incertae sedis</taxon>
        <taxon>Mucoromycota</taxon>
        <taxon>Glomeromycotina</taxon>
        <taxon>Glomeromycetes</taxon>
        <taxon>Diversisporales</taxon>
        <taxon>Diversisporaceae</taxon>
        <taxon>Diversispora</taxon>
    </lineage>
</organism>
<evidence type="ECO:0000256" key="2">
    <source>
        <dbReference type="ARBA" id="ARBA00006835"/>
    </source>
</evidence>
<comment type="function">
    <text evidence="8 9">DNA-dependent RNA polymerase catalyzes the transcription of DNA into RNA using the four ribonucleoside triphosphates as substrates. Specific core component of RNA polymerase III which synthesizes small RNAs, such as 5S rRNA and tRNAs.</text>
</comment>
<comment type="caution">
    <text evidence="13">The sequence shown here is derived from an EMBL/GenBank/DDBJ whole genome shotgun (WGS) entry which is preliminary data.</text>
</comment>
<protein>
    <recommendedName>
        <fullName evidence="4 9">DNA-directed RNA polymerase III subunit RPC3</fullName>
        <shortName evidence="9">RNA polymerase III subunit C3</shortName>
    </recommendedName>
</protein>
<dbReference type="GO" id="GO:0003697">
    <property type="term" value="F:single-stranded DNA binding"/>
    <property type="evidence" value="ECO:0007669"/>
    <property type="project" value="UniProtKB-UniRule"/>
</dbReference>
<comment type="similarity">
    <text evidence="2 9">Belongs to the RNA polymerase beta chain family.</text>
</comment>
<feature type="domain" description="RNA polymerase III Rpc82 C -terminal" evidence="10">
    <location>
        <begin position="139"/>
        <end position="331"/>
    </location>
</feature>
<dbReference type="Proteomes" id="UP000789706">
    <property type="component" value="Unassembled WGS sequence"/>
</dbReference>
<dbReference type="Pfam" id="PF22536">
    <property type="entry name" value="WHD_POLR3C"/>
    <property type="match status" value="1"/>
</dbReference>
<dbReference type="InterPro" id="IPR039748">
    <property type="entry name" value="RPC3"/>
</dbReference>
<dbReference type="InterPro" id="IPR013197">
    <property type="entry name" value="RNA_pol_III_RPC82-rel_HTH"/>
</dbReference>
<evidence type="ECO:0000259" key="10">
    <source>
        <dbReference type="Pfam" id="PF05645"/>
    </source>
</evidence>
<dbReference type="Pfam" id="PF08221">
    <property type="entry name" value="HTH_9"/>
    <property type="match status" value="1"/>
</dbReference>
<dbReference type="OrthoDB" id="272392at2759"/>
<evidence type="ECO:0000256" key="9">
    <source>
        <dbReference type="RuleBase" id="RU367076"/>
    </source>
</evidence>
<feature type="domain" description="RNA polymerase III subunit RPC82-related helix-turn-helix" evidence="11">
    <location>
        <begin position="8"/>
        <end position="65"/>
    </location>
</feature>
<evidence type="ECO:0000256" key="1">
    <source>
        <dbReference type="ARBA" id="ARBA00004123"/>
    </source>
</evidence>
<dbReference type="InterPro" id="IPR036388">
    <property type="entry name" value="WH-like_DNA-bd_sf"/>
</dbReference>
<sequence>MAQTILRLCNYIIRDDFGTNVEQVAKVLLQKGRLPLLLIAKFSKFTLSKTRECLFILIQHNLVYWAETKEGKRIGIYYSIEKDEILARLNFGIYIKNANEWEANEIIKIILLNGKATFQGLIEDMKISKRTNKYKDAKEIFLKMIEKNYITPVSFSDSKSAQDKASEAEQRELAKMTSFIPTKKQMAEVKAKLAADISTDDISTGSQRKGEATGEVTLDENQYYRVNYEKFNVKARNKRFEKFVTAHINKSAGIIMKTILNVADDDKSIPVEKFELLASQIKTERGKSTREALVRQYLDYLIEDETKVLHKKDENLGGMYSIKYQELCESLKREIFEDIILEKYGIMGLRIIRVLNSKQKLDEKSITTFTLMSLSDVRQKLTELLNEGFVQIQEVPRSADRAPSRTYYLWYIDYQRCYEIILNKYYLTLANIHQVRFSQETLAATLLEKKENEEALKQLNNNSYIQLLTENEKKSLNDLEHLLNQLDTSQLRIIQDIIQNLSPDLPSPERKSQPVNMIEKFENFFI</sequence>
<dbReference type="Pfam" id="PF05645">
    <property type="entry name" value="RNA_pol_Rpc82"/>
    <property type="match status" value="1"/>
</dbReference>
<evidence type="ECO:0000313" key="13">
    <source>
        <dbReference type="EMBL" id="CAG8581049.1"/>
    </source>
</evidence>
<dbReference type="PANTHER" id="PTHR12949">
    <property type="entry name" value="RNA POLYMERASE III DNA DIRECTED -RELATED"/>
    <property type="match status" value="1"/>
</dbReference>
<dbReference type="EMBL" id="CAJVPK010001301">
    <property type="protein sequence ID" value="CAG8581049.1"/>
    <property type="molecule type" value="Genomic_DNA"/>
</dbReference>
<keyword evidence="6 9" id="KW-0804">Transcription</keyword>
<keyword evidence="14" id="KW-1185">Reference proteome</keyword>
<evidence type="ECO:0000256" key="6">
    <source>
        <dbReference type="ARBA" id="ARBA00023163"/>
    </source>
</evidence>
<proteinExistence type="inferred from homology"/>
<evidence type="ECO:0000313" key="14">
    <source>
        <dbReference type="Proteomes" id="UP000789706"/>
    </source>
</evidence>
<dbReference type="InterPro" id="IPR036390">
    <property type="entry name" value="WH_DNA-bd_sf"/>
</dbReference>
<dbReference type="GO" id="GO:0005666">
    <property type="term" value="C:RNA polymerase III complex"/>
    <property type="evidence" value="ECO:0007669"/>
    <property type="project" value="UniProtKB-UniRule"/>
</dbReference>
<dbReference type="InterPro" id="IPR055207">
    <property type="entry name" value="POLR3C_WHD"/>
</dbReference>
<evidence type="ECO:0000256" key="7">
    <source>
        <dbReference type="ARBA" id="ARBA00023242"/>
    </source>
</evidence>
<dbReference type="GO" id="GO:0006351">
    <property type="term" value="P:DNA-templated transcription"/>
    <property type="evidence" value="ECO:0007669"/>
    <property type="project" value="InterPro"/>
</dbReference>
<accession>A0A9N9BU12</accession>
<evidence type="ECO:0000256" key="4">
    <source>
        <dbReference type="ARBA" id="ARBA00016689"/>
    </source>
</evidence>
<evidence type="ECO:0000256" key="8">
    <source>
        <dbReference type="ARBA" id="ARBA00025127"/>
    </source>
</evidence>